<dbReference type="RefSeq" id="WP_099645687.1">
    <property type="nucleotide sequence ID" value="NZ_KZ319289.1"/>
</dbReference>
<dbReference type="InterPro" id="IPR029068">
    <property type="entry name" value="Glyas_Bleomycin-R_OHBP_Dase"/>
</dbReference>
<dbReference type="Gene3D" id="3.10.180.10">
    <property type="entry name" value="2,3-Dihydroxybiphenyl 1,2-Dioxygenase, domain 1"/>
    <property type="match status" value="1"/>
</dbReference>
<proteinExistence type="predicted"/>
<dbReference type="AlphaFoldDB" id="A0A2G1VSW2"/>
<accession>A0A2G1VSW2</accession>
<evidence type="ECO:0008006" key="3">
    <source>
        <dbReference type="Google" id="ProtNLM"/>
    </source>
</evidence>
<evidence type="ECO:0000313" key="2">
    <source>
        <dbReference type="Proteomes" id="UP000229433"/>
    </source>
</evidence>
<protein>
    <recommendedName>
        <fullName evidence="3">Glyoxalase</fullName>
    </recommendedName>
</protein>
<dbReference type="OrthoDB" id="2703022at2"/>
<dbReference type="SUPFAM" id="SSF54593">
    <property type="entry name" value="Glyoxalase/Bleomycin resistance protein/Dihydroxybiphenyl dioxygenase"/>
    <property type="match status" value="1"/>
</dbReference>
<sequence>MKIRELEIYTARPAEQRQFYEETLGLRVFEKDAKSFSVKLGESILTFKERQTAIPYHFAITIPAGKDREALVWLKKRVEVLKNGENEIQQFENWNAQAIYFYDADQNIVEFIARNTLDNQTSDPFDNAQLLEISEIGLPSTSIKHIFNTLHNKLGFEIYDGTFERFCAIGDEHGLIICIDKDSRTWFPTNDRAFPSDFELDTVVEGVEFRIIFKNELLKIEHP</sequence>
<evidence type="ECO:0000313" key="1">
    <source>
        <dbReference type="EMBL" id="PHQ29845.1"/>
    </source>
</evidence>
<name>A0A2G1VSW2_9FLAO</name>
<organism evidence="1 2">
    <name type="scientific">Leeuwenhoekiella nanhaiensis</name>
    <dbReference type="NCBI Taxonomy" id="1655491"/>
    <lineage>
        <taxon>Bacteria</taxon>
        <taxon>Pseudomonadati</taxon>
        <taxon>Bacteroidota</taxon>
        <taxon>Flavobacteriia</taxon>
        <taxon>Flavobacteriales</taxon>
        <taxon>Flavobacteriaceae</taxon>
        <taxon>Leeuwenhoekiella</taxon>
    </lineage>
</organism>
<dbReference type="Proteomes" id="UP000229433">
    <property type="component" value="Unassembled WGS sequence"/>
</dbReference>
<keyword evidence="2" id="KW-1185">Reference proteome</keyword>
<reference evidence="1 2" key="1">
    <citation type="submission" date="2017-08" db="EMBL/GenBank/DDBJ databases">
        <title>The whole genome shortgun sequences of strain Leeuwenhoekiella nanhaiensis G18 from the South China Sea.</title>
        <authorList>
            <person name="Liu Q."/>
        </authorList>
    </citation>
    <scope>NUCLEOTIDE SEQUENCE [LARGE SCALE GENOMIC DNA]</scope>
    <source>
        <strain evidence="1 2">G18</strain>
    </source>
</reference>
<dbReference type="EMBL" id="NQXA01000003">
    <property type="protein sequence ID" value="PHQ29845.1"/>
    <property type="molecule type" value="Genomic_DNA"/>
</dbReference>
<comment type="caution">
    <text evidence="1">The sequence shown here is derived from an EMBL/GenBank/DDBJ whole genome shotgun (WGS) entry which is preliminary data.</text>
</comment>
<gene>
    <name evidence="1" type="ORF">CJ305_07705</name>
</gene>